<dbReference type="GeneID" id="89531647"/>
<comment type="caution">
    <text evidence="3">The sequence shown here is derived from an EMBL/GenBank/DDBJ whole genome shotgun (WGS) entry which is preliminary data.</text>
</comment>
<dbReference type="Gene3D" id="3.30.300.30">
    <property type="match status" value="1"/>
</dbReference>
<dbReference type="NCBIfam" id="NF004114">
    <property type="entry name" value="PRK05605.1"/>
    <property type="match status" value="1"/>
</dbReference>
<dbReference type="AlphaFoldDB" id="A0A4R3ZWH7"/>
<evidence type="ECO:0000313" key="3">
    <source>
        <dbReference type="EMBL" id="TCW25028.1"/>
    </source>
</evidence>
<dbReference type="InterPro" id="IPR050237">
    <property type="entry name" value="ATP-dep_AMP-bd_enzyme"/>
</dbReference>
<dbReference type="GO" id="GO:0016878">
    <property type="term" value="F:acid-thiol ligase activity"/>
    <property type="evidence" value="ECO:0007669"/>
    <property type="project" value="UniProtKB-ARBA"/>
</dbReference>
<dbReference type="InterPro" id="IPR000873">
    <property type="entry name" value="AMP-dep_synth/lig_dom"/>
</dbReference>
<gene>
    <name evidence="3" type="ORF">EDD19_10586</name>
</gene>
<evidence type="ECO:0000259" key="1">
    <source>
        <dbReference type="Pfam" id="PF00501"/>
    </source>
</evidence>
<name>A0A4R3ZWH7_9ACTN</name>
<dbReference type="EMBL" id="SMCX01000005">
    <property type="protein sequence ID" value="TCW25028.1"/>
    <property type="molecule type" value="Genomic_DNA"/>
</dbReference>
<proteinExistence type="predicted"/>
<dbReference type="Pfam" id="PF00501">
    <property type="entry name" value="AMP-binding"/>
    <property type="match status" value="1"/>
</dbReference>
<dbReference type="PANTHER" id="PTHR43767:SF1">
    <property type="entry name" value="NONRIBOSOMAL PEPTIDE SYNTHASE PES1 (EUROFUNG)-RELATED"/>
    <property type="match status" value="1"/>
</dbReference>
<dbReference type="InterPro" id="IPR045851">
    <property type="entry name" value="AMP-bd_C_sf"/>
</dbReference>
<dbReference type="Gene3D" id="3.40.50.12780">
    <property type="entry name" value="N-terminal domain of ligase-like"/>
    <property type="match status" value="1"/>
</dbReference>
<dbReference type="SUPFAM" id="SSF56801">
    <property type="entry name" value="Acetyl-CoA synthetase-like"/>
    <property type="match status" value="1"/>
</dbReference>
<dbReference type="CDD" id="cd05936">
    <property type="entry name" value="FC-FACS_FadD_like"/>
    <property type="match status" value="1"/>
</dbReference>
<dbReference type="InterPro" id="IPR020845">
    <property type="entry name" value="AMP-binding_CS"/>
</dbReference>
<dbReference type="RefSeq" id="WP_131885379.1">
    <property type="nucleotide sequence ID" value="NZ_CP143053.1"/>
</dbReference>
<dbReference type="InterPro" id="IPR042099">
    <property type="entry name" value="ANL_N_sf"/>
</dbReference>
<dbReference type="InterPro" id="IPR025110">
    <property type="entry name" value="AMP-bd_C"/>
</dbReference>
<evidence type="ECO:0000313" key="4">
    <source>
        <dbReference type="Proteomes" id="UP000295805"/>
    </source>
</evidence>
<feature type="domain" description="AMP-dependent synthetase/ligase" evidence="1">
    <location>
        <begin position="40"/>
        <end position="433"/>
    </location>
</feature>
<feature type="domain" description="AMP-binding enzyme C-terminal" evidence="2">
    <location>
        <begin position="483"/>
        <end position="558"/>
    </location>
</feature>
<dbReference type="PROSITE" id="PS00455">
    <property type="entry name" value="AMP_BINDING"/>
    <property type="match status" value="1"/>
</dbReference>
<protein>
    <submittedName>
        <fullName evidence="3">Long-chain acyl-CoA synthetase</fullName>
    </submittedName>
</protein>
<evidence type="ECO:0000259" key="2">
    <source>
        <dbReference type="Pfam" id="PF13193"/>
    </source>
</evidence>
<dbReference type="Proteomes" id="UP000295805">
    <property type="component" value="Unassembled WGS sequence"/>
</dbReference>
<accession>A0A4R3ZWH7</accession>
<reference evidence="3 4" key="1">
    <citation type="submission" date="2019-03" db="EMBL/GenBank/DDBJ databases">
        <title>Root nodule microbial communities of legume samples collected from USA, Mexico and Botswana.</title>
        <authorList>
            <person name="Hirsch A."/>
        </authorList>
    </citation>
    <scope>NUCLEOTIDE SEQUENCE [LARGE SCALE GENOMIC DNA]</scope>
    <source>
        <strain evidence="3 4">55</strain>
    </source>
</reference>
<organism evidence="3 4">
    <name type="scientific">Dietzia cinnamea</name>
    <dbReference type="NCBI Taxonomy" id="321318"/>
    <lineage>
        <taxon>Bacteria</taxon>
        <taxon>Bacillati</taxon>
        <taxon>Actinomycetota</taxon>
        <taxon>Actinomycetes</taxon>
        <taxon>Mycobacteriales</taxon>
        <taxon>Dietziaceae</taxon>
        <taxon>Dietzia</taxon>
    </lineage>
</organism>
<dbReference type="PANTHER" id="PTHR43767">
    <property type="entry name" value="LONG-CHAIN-FATTY-ACID--COA LIGASE"/>
    <property type="match status" value="1"/>
</dbReference>
<dbReference type="Pfam" id="PF13193">
    <property type="entry name" value="AMP-binding_C"/>
    <property type="match status" value="1"/>
</dbReference>
<sequence>MTTHAGADTPAHPDRPWTVHYTPGTTHDLDYGATTLIDQFDAAVTAHADRPATEFFGRLTSYSELGRRVRRAAEGLRRLGVRPGDRVAVLLPNCPQGVAVFYAALRIGAIVVEHNPLYTADELEGPFTDHGAKVVVTWNVVANVVRDLADRPGTRIEHVLAVDLLDAFPTAKRLALRHLPVPALRASRAKLTRPAPGTLDWGELETGPELDFSHPRPAAEDAALILYTSGTTGTPKGAVLTHANLVANAKMGRAWVPELTPGEEKFLASLPMFHAYGVTLCVVFGIAEGARLQLVPTPDMDLIMPILKKDLPTFIPAVPPIYTRILEEAEKRKIPLHGIRHSLSGAMSLPAELIEKWESATGGLLVEGYGMTETSPITVGNPMSTARRAGSIGVPFPDTDIRVADKDDPSLDVPTGEPGELLVKGPQVFPGYWRNEKATAETFHDGWIRTGDVVVQDDDGFLHVVDRIKEMIVTGGFNVYPSEVEAVLRTAPGIADCAVVGRPAADGGEQVVAAVVLEPGATLDVDAVRAHCRTSLAGYKVPREFVEVDDLVRNPMGKVLRKKVAEQINDCCRSTS</sequence>